<protein>
    <submittedName>
        <fullName evidence="1">Uncharacterized protein</fullName>
    </submittedName>
</protein>
<reference evidence="1" key="1">
    <citation type="submission" date="2023-06" db="EMBL/GenBank/DDBJ databases">
        <authorList>
            <person name="Delattre M."/>
        </authorList>
    </citation>
    <scope>NUCLEOTIDE SEQUENCE</scope>
    <source>
        <strain evidence="1">AF72</strain>
    </source>
</reference>
<evidence type="ECO:0000313" key="1">
    <source>
        <dbReference type="EMBL" id="CAJ0574845.1"/>
    </source>
</evidence>
<proteinExistence type="predicted"/>
<dbReference type="AlphaFoldDB" id="A0AA36G194"/>
<comment type="caution">
    <text evidence="1">The sequence shown here is derived from an EMBL/GenBank/DDBJ whole genome shotgun (WGS) entry which is preliminary data.</text>
</comment>
<feature type="non-terminal residue" evidence="1">
    <location>
        <position position="306"/>
    </location>
</feature>
<dbReference type="EMBL" id="CATQJA010002634">
    <property type="protein sequence ID" value="CAJ0574845.1"/>
    <property type="molecule type" value="Genomic_DNA"/>
</dbReference>
<gene>
    <name evidence="1" type="ORF">MSPICULIGERA_LOCUS13172</name>
</gene>
<dbReference type="Proteomes" id="UP001177023">
    <property type="component" value="Unassembled WGS sequence"/>
</dbReference>
<name>A0AA36G194_9BILA</name>
<evidence type="ECO:0000313" key="2">
    <source>
        <dbReference type="Proteomes" id="UP001177023"/>
    </source>
</evidence>
<accession>A0AA36G194</accession>
<sequence>MDKPEVLPELKNFMDLGLDGADDVPVIGRSKQFDFFKSLPTFVKHLLVSHISHDIYAFIDFARTSRTNWELVCTSPRRFFEVEFFGSDVCMLYHCGSKRYLFNKPFWGPLLNGAKVTTLYPGSPGNCEFPGLRVDALALRSPQLWTASQLESYKPQGVKFKEIFLSVSETPVEEVSEDVINFVRDHAEQIAYRIPQDEHISMLYRRFKNSRVRFHSVNVKSFHNYHIRLIDEWLAYKRDLVSITSCVPISPLGCHFDYAYADIWKNTFAGYDVQFIDNRLAVITRSDGKTMTPVYQYQRRGSNLDS</sequence>
<organism evidence="1 2">
    <name type="scientific">Mesorhabditis spiculigera</name>
    <dbReference type="NCBI Taxonomy" id="96644"/>
    <lineage>
        <taxon>Eukaryota</taxon>
        <taxon>Metazoa</taxon>
        <taxon>Ecdysozoa</taxon>
        <taxon>Nematoda</taxon>
        <taxon>Chromadorea</taxon>
        <taxon>Rhabditida</taxon>
        <taxon>Rhabditina</taxon>
        <taxon>Rhabditomorpha</taxon>
        <taxon>Rhabditoidea</taxon>
        <taxon>Rhabditidae</taxon>
        <taxon>Mesorhabditinae</taxon>
        <taxon>Mesorhabditis</taxon>
    </lineage>
</organism>
<keyword evidence="2" id="KW-1185">Reference proteome</keyword>